<protein>
    <submittedName>
        <fullName evidence="1">Uncharacterized protein</fullName>
    </submittedName>
</protein>
<keyword evidence="2" id="KW-1185">Reference proteome</keyword>
<dbReference type="EMBL" id="BSYO01000004">
    <property type="protein sequence ID" value="GMH02742.1"/>
    <property type="molecule type" value="Genomic_DNA"/>
</dbReference>
<reference evidence="1" key="1">
    <citation type="submission" date="2023-05" db="EMBL/GenBank/DDBJ databases">
        <title>Nepenthes gracilis genome sequencing.</title>
        <authorList>
            <person name="Fukushima K."/>
        </authorList>
    </citation>
    <scope>NUCLEOTIDE SEQUENCE</scope>
    <source>
        <strain evidence="1">SING2019-196</strain>
    </source>
</reference>
<gene>
    <name evidence="1" type="ORF">Nepgr_004581</name>
</gene>
<sequence length="120" mass="14263">MYLFHCIQGHLITNWHPYPPSAKVSVKWQSQRRRWKVHLPATSRSYQRMLWHPLQPSSPSQHSAYEIRTFRSTGNAGACYWAYFEFNRLAEQLGIHTFNHDKHTANWLSEEMIKCISAIY</sequence>
<dbReference type="AlphaFoldDB" id="A0AAD3XFE3"/>
<evidence type="ECO:0000313" key="2">
    <source>
        <dbReference type="Proteomes" id="UP001279734"/>
    </source>
</evidence>
<proteinExistence type="predicted"/>
<dbReference type="Proteomes" id="UP001279734">
    <property type="component" value="Unassembled WGS sequence"/>
</dbReference>
<accession>A0AAD3XFE3</accession>
<comment type="caution">
    <text evidence="1">The sequence shown here is derived from an EMBL/GenBank/DDBJ whole genome shotgun (WGS) entry which is preliminary data.</text>
</comment>
<name>A0AAD3XFE3_NEPGR</name>
<evidence type="ECO:0000313" key="1">
    <source>
        <dbReference type="EMBL" id="GMH02742.1"/>
    </source>
</evidence>
<organism evidence="1 2">
    <name type="scientific">Nepenthes gracilis</name>
    <name type="common">Slender pitcher plant</name>
    <dbReference type="NCBI Taxonomy" id="150966"/>
    <lineage>
        <taxon>Eukaryota</taxon>
        <taxon>Viridiplantae</taxon>
        <taxon>Streptophyta</taxon>
        <taxon>Embryophyta</taxon>
        <taxon>Tracheophyta</taxon>
        <taxon>Spermatophyta</taxon>
        <taxon>Magnoliopsida</taxon>
        <taxon>eudicotyledons</taxon>
        <taxon>Gunneridae</taxon>
        <taxon>Pentapetalae</taxon>
        <taxon>Caryophyllales</taxon>
        <taxon>Nepenthaceae</taxon>
        <taxon>Nepenthes</taxon>
    </lineage>
</organism>